<name>A0A3R8S4W3_9BURK</name>
<dbReference type="AlphaFoldDB" id="A0A3R8S4W3"/>
<reference evidence="9 10" key="1">
    <citation type="submission" date="2018-12" db="EMBL/GenBank/DDBJ databases">
        <title>The whole draft genome of Aquabacterium sp. SJQ9.</title>
        <authorList>
            <person name="Sun L."/>
            <person name="Gao X."/>
            <person name="Chen W."/>
            <person name="Huang K."/>
        </authorList>
    </citation>
    <scope>NUCLEOTIDE SEQUENCE [LARGE SCALE GENOMIC DNA]</scope>
    <source>
        <strain evidence="9 10">SJQ9</strain>
    </source>
</reference>
<organism evidence="9 10">
    <name type="scientific">Aquabacterium soli</name>
    <dbReference type="NCBI Taxonomy" id="2493092"/>
    <lineage>
        <taxon>Bacteria</taxon>
        <taxon>Pseudomonadati</taxon>
        <taxon>Pseudomonadota</taxon>
        <taxon>Betaproteobacteria</taxon>
        <taxon>Burkholderiales</taxon>
        <taxon>Aquabacterium</taxon>
    </lineage>
</organism>
<dbReference type="CDD" id="cd08278">
    <property type="entry name" value="benzyl_alcohol_DH"/>
    <property type="match status" value="1"/>
</dbReference>
<dbReference type="GO" id="GO:0005829">
    <property type="term" value="C:cytosol"/>
    <property type="evidence" value="ECO:0007669"/>
    <property type="project" value="TreeGrafter"/>
</dbReference>
<evidence type="ECO:0000259" key="7">
    <source>
        <dbReference type="Pfam" id="PF00107"/>
    </source>
</evidence>
<evidence type="ECO:0000313" key="10">
    <source>
        <dbReference type="Proteomes" id="UP000269265"/>
    </source>
</evidence>
<dbReference type="GO" id="GO:0051903">
    <property type="term" value="F:S-(hydroxymethyl)glutathione dehydrogenase [NAD(P)+] activity"/>
    <property type="evidence" value="ECO:0007669"/>
    <property type="project" value="TreeGrafter"/>
</dbReference>
<dbReference type="SUPFAM" id="SSF50129">
    <property type="entry name" value="GroES-like"/>
    <property type="match status" value="1"/>
</dbReference>
<dbReference type="PANTHER" id="PTHR43880:SF12">
    <property type="entry name" value="ALCOHOL DEHYDROGENASE CLASS-3"/>
    <property type="match status" value="1"/>
</dbReference>
<protein>
    <submittedName>
        <fullName evidence="9">NAD(P)-dependent alcohol dehydrogenase</fullName>
    </submittedName>
</protein>
<dbReference type="Proteomes" id="UP000269265">
    <property type="component" value="Unassembled WGS sequence"/>
</dbReference>
<feature type="domain" description="Alcohol dehydrogenase-like C-terminal" evidence="7">
    <location>
        <begin position="195"/>
        <end position="311"/>
    </location>
</feature>
<keyword evidence="2 6" id="KW-0479">Metal-binding</keyword>
<evidence type="ECO:0000256" key="1">
    <source>
        <dbReference type="ARBA" id="ARBA00001947"/>
    </source>
</evidence>
<dbReference type="Gene3D" id="3.90.180.10">
    <property type="entry name" value="Medium-chain alcohol dehydrogenases, catalytic domain"/>
    <property type="match status" value="1"/>
</dbReference>
<keyword evidence="4" id="KW-0560">Oxidoreductase</keyword>
<evidence type="ECO:0000256" key="4">
    <source>
        <dbReference type="ARBA" id="ARBA00023002"/>
    </source>
</evidence>
<dbReference type="InterPro" id="IPR002328">
    <property type="entry name" value="ADH_Zn_CS"/>
</dbReference>
<keyword evidence="10" id="KW-1185">Reference proteome</keyword>
<evidence type="ECO:0000256" key="5">
    <source>
        <dbReference type="ARBA" id="ARBA00023027"/>
    </source>
</evidence>
<keyword evidence="3 6" id="KW-0862">Zinc</keyword>
<dbReference type="GO" id="GO:0008270">
    <property type="term" value="F:zinc ion binding"/>
    <property type="evidence" value="ECO:0007669"/>
    <property type="project" value="InterPro"/>
</dbReference>
<evidence type="ECO:0000313" key="9">
    <source>
        <dbReference type="EMBL" id="RRS06093.1"/>
    </source>
</evidence>
<feature type="domain" description="Alcohol dehydrogenase-like N-terminal" evidence="8">
    <location>
        <begin position="26"/>
        <end position="152"/>
    </location>
</feature>
<evidence type="ECO:0000256" key="3">
    <source>
        <dbReference type="ARBA" id="ARBA00022833"/>
    </source>
</evidence>
<dbReference type="RefSeq" id="WP_125241236.1">
    <property type="nucleotide sequence ID" value="NZ_RSED01000001.1"/>
</dbReference>
<evidence type="ECO:0000259" key="8">
    <source>
        <dbReference type="Pfam" id="PF08240"/>
    </source>
</evidence>
<keyword evidence="5" id="KW-0520">NAD</keyword>
<dbReference type="InterPro" id="IPR011032">
    <property type="entry name" value="GroES-like_sf"/>
</dbReference>
<dbReference type="GO" id="GO:0046294">
    <property type="term" value="P:formaldehyde catabolic process"/>
    <property type="evidence" value="ECO:0007669"/>
    <property type="project" value="TreeGrafter"/>
</dbReference>
<dbReference type="Pfam" id="PF00107">
    <property type="entry name" value="ADH_zinc_N"/>
    <property type="match status" value="1"/>
</dbReference>
<comment type="caution">
    <text evidence="9">The sequence shown here is derived from an EMBL/GenBank/DDBJ whole genome shotgun (WGS) entry which is preliminary data.</text>
</comment>
<comment type="similarity">
    <text evidence="6">Belongs to the zinc-containing alcohol dehydrogenase family.</text>
</comment>
<comment type="cofactor">
    <cofactor evidence="1 6">
        <name>Zn(2+)</name>
        <dbReference type="ChEBI" id="CHEBI:29105"/>
    </cofactor>
</comment>
<dbReference type="SUPFAM" id="SSF51735">
    <property type="entry name" value="NAD(P)-binding Rossmann-fold domains"/>
    <property type="match status" value="1"/>
</dbReference>
<sequence>MEIRAAVTREAGRFSIEAVDLDEPLADEVLVRLVATGMCHTDLVALDQHMPYPLPAILGHEGVGVVERVGPQASRVRAGDHVVLSFAACGHCPTCQAGRPAYCQTARQLNLAVRRPDGRCAHHAAGQPVSAGFFGQSSFASHALVRERDAVRVRGDVPLAALAPLGCSVQTGAGGVLNVLKPSAGSSIAVFGLGAVGLSAVMAARLAGCGRIIAIDLHGTRLDMAAGFGATDLIKVDDTSSAARVQTLVAGGVDFAVDATGVPAVMAEAVAATHRTGTSLMLGLPPPTVKVPLDAGLLLGGRTIRASIEGDSVPGLFIPQLVELQRTGQLPFERMCKVYPLDAINEAVRDCRDGSTIKPIITMDAA</sequence>
<dbReference type="EMBL" id="RSED01000001">
    <property type="protein sequence ID" value="RRS06093.1"/>
    <property type="molecule type" value="Genomic_DNA"/>
</dbReference>
<accession>A0A3R8S4W3</accession>
<dbReference type="FunFam" id="3.40.50.720:FF:000003">
    <property type="entry name" value="S-(hydroxymethyl)glutathione dehydrogenase"/>
    <property type="match status" value="1"/>
</dbReference>
<dbReference type="InterPro" id="IPR013154">
    <property type="entry name" value="ADH-like_N"/>
</dbReference>
<dbReference type="Pfam" id="PF08240">
    <property type="entry name" value="ADH_N"/>
    <property type="match status" value="1"/>
</dbReference>
<dbReference type="PANTHER" id="PTHR43880">
    <property type="entry name" value="ALCOHOL DEHYDROGENASE"/>
    <property type="match status" value="1"/>
</dbReference>
<evidence type="ECO:0000256" key="6">
    <source>
        <dbReference type="RuleBase" id="RU361277"/>
    </source>
</evidence>
<dbReference type="OrthoDB" id="9771084at2"/>
<proteinExistence type="inferred from homology"/>
<dbReference type="InterPro" id="IPR013149">
    <property type="entry name" value="ADH-like_C"/>
</dbReference>
<evidence type="ECO:0000256" key="2">
    <source>
        <dbReference type="ARBA" id="ARBA00022723"/>
    </source>
</evidence>
<dbReference type="InterPro" id="IPR036291">
    <property type="entry name" value="NAD(P)-bd_dom_sf"/>
</dbReference>
<gene>
    <name evidence="9" type="ORF">EIP75_00355</name>
</gene>
<dbReference type="PROSITE" id="PS00059">
    <property type="entry name" value="ADH_ZINC"/>
    <property type="match status" value="1"/>
</dbReference>
<dbReference type="Gene3D" id="3.40.50.720">
    <property type="entry name" value="NAD(P)-binding Rossmann-like Domain"/>
    <property type="match status" value="1"/>
</dbReference>